<proteinExistence type="predicted"/>
<keyword evidence="1" id="KW-0472">Membrane</keyword>
<comment type="caution">
    <text evidence="2">The sequence shown here is derived from an EMBL/GenBank/DDBJ whole genome shotgun (WGS) entry which is preliminary data.</text>
</comment>
<feature type="transmembrane region" description="Helical" evidence="1">
    <location>
        <begin position="34"/>
        <end position="57"/>
    </location>
</feature>
<organism evidence="2 3">
    <name type="scientific">Paractinoplanes ovalisporus</name>
    <dbReference type="NCBI Taxonomy" id="2810368"/>
    <lineage>
        <taxon>Bacteria</taxon>
        <taxon>Bacillati</taxon>
        <taxon>Actinomycetota</taxon>
        <taxon>Actinomycetes</taxon>
        <taxon>Micromonosporales</taxon>
        <taxon>Micromonosporaceae</taxon>
        <taxon>Paractinoplanes</taxon>
    </lineage>
</organism>
<reference evidence="2 3" key="1">
    <citation type="submission" date="2021-01" db="EMBL/GenBank/DDBJ databases">
        <title>Actinoplanes sp. nov. LDG1-06 isolated from lichen.</title>
        <authorList>
            <person name="Saeng-In P."/>
            <person name="Phongsopitanun W."/>
            <person name="Kanchanasin P."/>
            <person name="Yuki M."/>
            <person name="Kudo T."/>
            <person name="Ohkuma M."/>
            <person name="Tanasupawat S."/>
        </authorList>
    </citation>
    <scope>NUCLEOTIDE SEQUENCE [LARGE SCALE GENOMIC DNA]</scope>
    <source>
        <strain evidence="2 3">LDG1-06</strain>
    </source>
</reference>
<dbReference type="Proteomes" id="UP000632138">
    <property type="component" value="Unassembled WGS sequence"/>
</dbReference>
<evidence type="ECO:0008006" key="4">
    <source>
        <dbReference type="Google" id="ProtNLM"/>
    </source>
</evidence>
<name>A0ABS2AL60_9ACTN</name>
<keyword evidence="1" id="KW-0812">Transmembrane</keyword>
<keyword evidence="1" id="KW-1133">Transmembrane helix</keyword>
<dbReference type="EMBL" id="JAENHP010000015">
    <property type="protein sequence ID" value="MBM2620525.1"/>
    <property type="molecule type" value="Genomic_DNA"/>
</dbReference>
<dbReference type="RefSeq" id="WP_203380511.1">
    <property type="nucleotide sequence ID" value="NZ_JAENHP010000015.1"/>
</dbReference>
<evidence type="ECO:0000256" key="1">
    <source>
        <dbReference type="SAM" id="Phobius"/>
    </source>
</evidence>
<sequence length="209" mass="22734">MPIDKMGREWTRDGRPVGWSDSPSYRNAGNGGGAIGFFGGMFVLAIAALILGVIAFVGARAWELVTVWEPGDGTYEVSGQIPSTIASLHNIVVKDDTMTVTFELTGNSTGINCPAAGSAPRLGFGENVRIVATHLWDVYDNDTFRPTDWECRGKEGQSLTYAAGEPILFWASFPLEDEFDLELNAVITSDKNSHWSEPFKLSDLPRSDA</sequence>
<evidence type="ECO:0000313" key="3">
    <source>
        <dbReference type="Proteomes" id="UP000632138"/>
    </source>
</evidence>
<gene>
    <name evidence="2" type="ORF">JIG36_33995</name>
</gene>
<keyword evidence="3" id="KW-1185">Reference proteome</keyword>
<accession>A0ABS2AL60</accession>
<evidence type="ECO:0000313" key="2">
    <source>
        <dbReference type="EMBL" id="MBM2620525.1"/>
    </source>
</evidence>
<protein>
    <recommendedName>
        <fullName evidence="4">DUF4352 domain-containing protein</fullName>
    </recommendedName>
</protein>